<keyword evidence="3" id="KW-1185">Reference proteome</keyword>
<accession>A0A1E5JM20</accession>
<dbReference type="GO" id="GO:0008745">
    <property type="term" value="F:N-acetylmuramoyl-L-alanine amidase activity"/>
    <property type="evidence" value="ECO:0007669"/>
    <property type="project" value="InterPro"/>
</dbReference>
<evidence type="ECO:0000313" key="3">
    <source>
        <dbReference type="Proteomes" id="UP000095229"/>
    </source>
</evidence>
<comment type="caution">
    <text evidence="2">The sequence shown here is derived from an EMBL/GenBank/DDBJ whole genome shotgun (WGS) entry which is preliminary data.</text>
</comment>
<dbReference type="AlphaFoldDB" id="A0A1E5JM20"/>
<evidence type="ECO:0000313" key="2">
    <source>
        <dbReference type="EMBL" id="OEH45383.1"/>
    </source>
</evidence>
<dbReference type="OrthoDB" id="5640840at2"/>
<dbReference type="GO" id="GO:0009253">
    <property type="term" value="P:peptidoglycan catabolic process"/>
    <property type="evidence" value="ECO:0007669"/>
    <property type="project" value="InterPro"/>
</dbReference>
<dbReference type="RefSeq" id="WP_058517306.1">
    <property type="nucleotide sequence ID" value="NZ_CAAAIE010000005.1"/>
</dbReference>
<organism evidence="2 3">
    <name type="scientific">Legionella parisiensis</name>
    <dbReference type="NCBI Taxonomy" id="45071"/>
    <lineage>
        <taxon>Bacteria</taxon>
        <taxon>Pseudomonadati</taxon>
        <taxon>Pseudomonadota</taxon>
        <taxon>Gammaproteobacteria</taxon>
        <taxon>Legionellales</taxon>
        <taxon>Legionellaceae</taxon>
        <taxon>Legionella</taxon>
    </lineage>
</organism>
<dbReference type="SUPFAM" id="SSF55846">
    <property type="entry name" value="N-acetylmuramoyl-L-alanine amidase-like"/>
    <property type="match status" value="1"/>
</dbReference>
<protein>
    <recommendedName>
        <fullName evidence="1">N-acetylmuramoyl-L-alanine amidase domain-containing protein</fullName>
    </recommendedName>
</protein>
<sequence>MGGPGVPAVRQMDNYGEDVSNAFDNAENEFFASGKHFKKDDVIDLMSKSGFFRVDSYENTSPIDRHYVVFFFNKKNYDMTKNSEVFEVHGTLATRYIELHRNQPNITDFPIDNDRPLKADSNYVISVESESALVWSNATNKVTQRKYTEYKPVNENTLVAFTEEYTITDADFNFKNWKSSNLQNLSSRGSGRPTQILLHETAGMKMDASAAFNVPAHFLIGNIKDSKGNIYQMVDIAANVPHGEITNSRAIGIEFVNAPFDIWEQVQDPNDSKRSIDKIPRVKSNFGLTTSTQGIYLFVEKVNIKDVTINKPVQFIPLEFSDVEEKGFFEIKIPEDKLLNKNALLAFKINGKDIVREKDKIVSIRFCHPMKFENLKYLVELLYDNDLIKDADVEDSEFWKGVYYDPEQDKTFYIYQPLFTEAVTTTVNPAGKTIRKITMHFTISLVEPCIFCHAQIGHHVDGYLQGLYLYLRIYEELSVKATLQYMIFFLTSAKTSAEKVPLEIIEETTVIRTSEINPTTHTESNIDVQFSAPASPATIKINHFLEIDLEAAKAKFPDSTN</sequence>
<reference evidence="2 3" key="1">
    <citation type="submission" date="2016-02" db="EMBL/GenBank/DDBJ databases">
        <title>Secondary metabolites in Legionella.</title>
        <authorList>
            <person name="Tobias N.J."/>
            <person name="Bode H.B."/>
        </authorList>
    </citation>
    <scope>NUCLEOTIDE SEQUENCE [LARGE SCALE GENOMIC DNA]</scope>
    <source>
        <strain evidence="2 3">DSM 19216</strain>
    </source>
</reference>
<dbReference type="Gene3D" id="3.40.80.10">
    <property type="entry name" value="Peptidoglycan recognition protein-like"/>
    <property type="match status" value="1"/>
</dbReference>
<proteinExistence type="predicted"/>
<dbReference type="Proteomes" id="UP000095229">
    <property type="component" value="Unassembled WGS sequence"/>
</dbReference>
<dbReference type="InterPro" id="IPR002502">
    <property type="entry name" value="Amidase_domain"/>
</dbReference>
<name>A0A1E5JM20_9GAMM</name>
<evidence type="ECO:0000259" key="1">
    <source>
        <dbReference type="Pfam" id="PF01510"/>
    </source>
</evidence>
<dbReference type="PATRIC" id="fig|45071.6.peg.1530"/>
<feature type="domain" description="N-acetylmuramoyl-L-alanine amidase" evidence="1">
    <location>
        <begin position="192"/>
        <end position="259"/>
    </location>
</feature>
<dbReference type="Pfam" id="PF01510">
    <property type="entry name" value="Amidase_2"/>
    <property type="match status" value="1"/>
</dbReference>
<dbReference type="STRING" id="45071.Lpar_1423"/>
<dbReference type="InterPro" id="IPR036505">
    <property type="entry name" value="Amidase/PGRP_sf"/>
</dbReference>
<dbReference type="EMBL" id="LSOG01000098">
    <property type="protein sequence ID" value="OEH45383.1"/>
    <property type="molecule type" value="Genomic_DNA"/>
</dbReference>
<gene>
    <name evidence="2" type="ORF">lpari_03662</name>
</gene>